<feature type="non-terminal residue" evidence="1">
    <location>
        <position position="127"/>
    </location>
</feature>
<evidence type="ECO:0000313" key="1">
    <source>
        <dbReference type="EMBL" id="ORY37441.1"/>
    </source>
</evidence>
<dbReference type="Proteomes" id="UP000193642">
    <property type="component" value="Unassembled WGS sequence"/>
</dbReference>
<comment type="caution">
    <text evidence="1">The sequence shown here is derived from an EMBL/GenBank/DDBJ whole genome shotgun (WGS) entry which is preliminary data.</text>
</comment>
<protein>
    <submittedName>
        <fullName evidence="1">Uncharacterized protein</fullName>
    </submittedName>
</protein>
<organism evidence="1 2">
    <name type="scientific">Rhizoclosmatium globosum</name>
    <dbReference type="NCBI Taxonomy" id="329046"/>
    <lineage>
        <taxon>Eukaryota</taxon>
        <taxon>Fungi</taxon>
        <taxon>Fungi incertae sedis</taxon>
        <taxon>Chytridiomycota</taxon>
        <taxon>Chytridiomycota incertae sedis</taxon>
        <taxon>Chytridiomycetes</taxon>
        <taxon>Chytridiales</taxon>
        <taxon>Chytriomycetaceae</taxon>
        <taxon>Rhizoclosmatium</taxon>
    </lineage>
</organism>
<keyword evidence="2" id="KW-1185">Reference proteome</keyword>
<evidence type="ECO:0000313" key="2">
    <source>
        <dbReference type="Proteomes" id="UP000193642"/>
    </source>
</evidence>
<dbReference type="AlphaFoldDB" id="A0A1Y2BRQ6"/>
<dbReference type="EMBL" id="MCGO01000050">
    <property type="protein sequence ID" value="ORY37441.1"/>
    <property type="molecule type" value="Genomic_DNA"/>
</dbReference>
<name>A0A1Y2BRQ6_9FUNG</name>
<gene>
    <name evidence="1" type="ORF">BCR33DRAFT_721488</name>
</gene>
<sequence>MKRHVNVTVCCFPCVIPNSQAKIEETFADVKLSFNPATWHSSRYASLQMSSTSQTKNSATDWLPDHSILKKKATASSTEVLPLREKTHEIYASHAGEKEQKLKHCASRASTMHLYETHDDIPFFFNR</sequence>
<proteinExistence type="predicted"/>
<accession>A0A1Y2BRQ6</accession>
<reference evidence="1 2" key="1">
    <citation type="submission" date="2016-07" db="EMBL/GenBank/DDBJ databases">
        <title>Pervasive Adenine N6-methylation of Active Genes in Fungi.</title>
        <authorList>
            <consortium name="DOE Joint Genome Institute"/>
            <person name="Mondo S.J."/>
            <person name="Dannebaum R.O."/>
            <person name="Kuo R.C."/>
            <person name="Labutti K."/>
            <person name="Haridas S."/>
            <person name="Kuo A."/>
            <person name="Salamov A."/>
            <person name="Ahrendt S.R."/>
            <person name="Lipzen A."/>
            <person name="Sullivan W."/>
            <person name="Andreopoulos W.B."/>
            <person name="Clum A."/>
            <person name="Lindquist E."/>
            <person name="Daum C."/>
            <person name="Ramamoorthy G.K."/>
            <person name="Gryganskyi A."/>
            <person name="Culley D."/>
            <person name="Magnuson J.K."/>
            <person name="James T.Y."/>
            <person name="O'Malley M.A."/>
            <person name="Stajich J.E."/>
            <person name="Spatafora J.W."/>
            <person name="Visel A."/>
            <person name="Grigoriev I.V."/>
        </authorList>
    </citation>
    <scope>NUCLEOTIDE SEQUENCE [LARGE SCALE GENOMIC DNA]</scope>
    <source>
        <strain evidence="1 2">JEL800</strain>
    </source>
</reference>